<evidence type="ECO:0000313" key="2">
    <source>
        <dbReference type="Proteomes" id="UP001054945"/>
    </source>
</evidence>
<evidence type="ECO:0000313" key="1">
    <source>
        <dbReference type="EMBL" id="GIY03843.1"/>
    </source>
</evidence>
<dbReference type="Proteomes" id="UP001054945">
    <property type="component" value="Unassembled WGS sequence"/>
</dbReference>
<dbReference type="AlphaFoldDB" id="A0AAV4Q8Y4"/>
<proteinExistence type="predicted"/>
<gene>
    <name evidence="1" type="ORF">CEXT_764351</name>
</gene>
<keyword evidence="2" id="KW-1185">Reference proteome</keyword>
<reference evidence="1 2" key="1">
    <citation type="submission" date="2021-06" db="EMBL/GenBank/DDBJ databases">
        <title>Caerostris extrusa draft genome.</title>
        <authorList>
            <person name="Kono N."/>
            <person name="Arakawa K."/>
        </authorList>
    </citation>
    <scope>NUCLEOTIDE SEQUENCE [LARGE SCALE GENOMIC DNA]</scope>
</reference>
<dbReference type="EMBL" id="BPLR01005633">
    <property type="protein sequence ID" value="GIY03843.1"/>
    <property type="molecule type" value="Genomic_DNA"/>
</dbReference>
<comment type="caution">
    <text evidence="1">The sequence shown here is derived from an EMBL/GenBank/DDBJ whole genome shotgun (WGS) entry which is preliminary data.</text>
</comment>
<protein>
    <submittedName>
        <fullName evidence="1">Uncharacterized protein</fullName>
    </submittedName>
</protein>
<name>A0AAV4Q8Y4_CAEEX</name>
<organism evidence="1 2">
    <name type="scientific">Caerostris extrusa</name>
    <name type="common">Bark spider</name>
    <name type="synonym">Caerostris bankana</name>
    <dbReference type="NCBI Taxonomy" id="172846"/>
    <lineage>
        <taxon>Eukaryota</taxon>
        <taxon>Metazoa</taxon>
        <taxon>Ecdysozoa</taxon>
        <taxon>Arthropoda</taxon>
        <taxon>Chelicerata</taxon>
        <taxon>Arachnida</taxon>
        <taxon>Araneae</taxon>
        <taxon>Araneomorphae</taxon>
        <taxon>Entelegynae</taxon>
        <taxon>Araneoidea</taxon>
        <taxon>Araneidae</taxon>
        <taxon>Caerostris</taxon>
    </lineage>
</organism>
<sequence length="113" mass="13343">MINEEKSNSWKKFCKEAKTPYGQIYKAAFNKFFQPPNLHSTISNNSRVNNIINILTSLFQQDNEHEDSYQQKEIRNLSIKIRQNNTTPLQSQPFTYEEISRIIKTMPKESTRT</sequence>
<accession>A0AAV4Q8Y4</accession>